<dbReference type="EMBL" id="LJSK01000013">
    <property type="protein sequence ID" value="KPI89972.1"/>
    <property type="molecule type" value="Genomic_DNA"/>
</dbReference>
<feature type="compositionally biased region" description="Low complexity" evidence="1">
    <location>
        <begin position="88"/>
        <end position="104"/>
    </location>
</feature>
<evidence type="ECO:0000313" key="2">
    <source>
        <dbReference type="EMBL" id="KPI89972.1"/>
    </source>
</evidence>
<proteinExistence type="predicted"/>
<dbReference type="OrthoDB" id="273126at2759"/>
<name>A0A0N1IBC4_LEPSE</name>
<feature type="region of interest" description="Disordered" evidence="1">
    <location>
        <begin position="664"/>
        <end position="688"/>
    </location>
</feature>
<feature type="region of interest" description="Disordered" evidence="1">
    <location>
        <begin position="45"/>
        <end position="118"/>
    </location>
</feature>
<dbReference type="OMA" id="WICRAYR"/>
<comment type="caution">
    <text evidence="2">The sequence shown here is derived from an EMBL/GenBank/DDBJ whole genome shotgun (WGS) entry which is preliminary data.</text>
</comment>
<keyword evidence="3" id="KW-1185">Reference proteome</keyword>
<evidence type="ECO:0000313" key="3">
    <source>
        <dbReference type="Proteomes" id="UP000038009"/>
    </source>
</evidence>
<feature type="compositionally biased region" description="Polar residues" evidence="1">
    <location>
        <begin position="50"/>
        <end position="59"/>
    </location>
</feature>
<dbReference type="VEuPathDB" id="TriTrypDB:Lsey_0013_0370"/>
<feature type="region of interest" description="Disordered" evidence="1">
    <location>
        <begin position="181"/>
        <end position="200"/>
    </location>
</feature>
<dbReference type="AlphaFoldDB" id="A0A0N1IBC4"/>
<protein>
    <submittedName>
        <fullName evidence="2">Uncharacterized protein</fullName>
    </submittedName>
</protein>
<feature type="compositionally biased region" description="Basic and acidic residues" evidence="1">
    <location>
        <begin position="77"/>
        <end position="87"/>
    </location>
</feature>
<evidence type="ECO:0000256" key="1">
    <source>
        <dbReference type="SAM" id="MobiDB-lite"/>
    </source>
</evidence>
<sequence length="807" mass="86117">MAADYLVTTFADMMHSSRFRKHVWSRMLLAERRRLESLRLQALYGDAPDHSNSSSSTSVPAKVDKDRQDGKAAAAEVAEKKGVDDGKAALTAPPSLSSPSTTSAKMPLRTQPTPSPPRWFDIAGRARYNAWVALRGRMTPDIAAECFCAEFLGLMRKYPHAVLLPPVEAALRTAHGLAQRARNSGPRIPRLPHSDAASSPSTTAPLFQVRALQGDPAALALLWICRAYRITCEFIVEPLSRAMGRRRSAPTATAAASADPYLPYTMADACYPFSASLTYPNTVSTTEASGSKAAATVTTPESAFVLIADTFLSAFPHWMGVPSNLPSSSPAPIQRCGWIDELQCIIRHVRTPILALLVHYATQPSSAPSNMPSQPSGRAQLLRAVAAHLHRYESWTMERLVSRRVGHVRSVLSPLLASTAVVNALQNAYAPDAKAVTAADVLLASCGYVLCTHPFCADVFPMLHIPVNDAESEGVRSRWPSSGKAATTAIRSENVSTHVPWALPLYLSGLPAEYNEKINRLLRRETKGAMQHEQQQQPIRLFIDDSNPVAMKDVGATSSQQQRQQSAGYYEVSSASVTKEAAEAVGELLAARLLSLRDHNLQRDDVVGGGSISSGGSAPFLVLGHVFSLTWALAQEQVPAFPYFMLDGNPAHFGGFSFMSEDGMEGGKGSGNAHSKSESGGAGAVSSAPRARRHFQVSLAPAAAASTNDPIPLMLPTLVQGSASAPSASSLDDGLSIESRLRSGLHLAGAALLKGVRRISGSSKDEYTQTGHHSGVHATRVLRSEGEGSNSSGVATPPAAEVRPAHL</sequence>
<reference evidence="2 3" key="1">
    <citation type="journal article" date="2015" name="PLoS Pathog.">
        <title>Leptomonas seymouri: Adaptations to the Dixenous Life Cycle Analyzed by Genome Sequencing, Transcriptome Profiling and Co-infection with Leishmania donovani.</title>
        <authorList>
            <person name="Kraeva N."/>
            <person name="Butenko A."/>
            <person name="Hlavacova J."/>
            <person name="Kostygov A."/>
            <person name="Myskova J."/>
            <person name="Grybchuk D."/>
            <person name="Lestinova T."/>
            <person name="Votypka J."/>
            <person name="Volf P."/>
            <person name="Opperdoes F."/>
            <person name="Flegontov P."/>
            <person name="Lukes J."/>
            <person name="Yurchenko V."/>
        </authorList>
    </citation>
    <scope>NUCLEOTIDE SEQUENCE [LARGE SCALE GENOMIC DNA]</scope>
    <source>
        <strain evidence="2 3">ATCC 30220</strain>
    </source>
</reference>
<organism evidence="2 3">
    <name type="scientific">Leptomonas seymouri</name>
    <dbReference type="NCBI Taxonomy" id="5684"/>
    <lineage>
        <taxon>Eukaryota</taxon>
        <taxon>Discoba</taxon>
        <taxon>Euglenozoa</taxon>
        <taxon>Kinetoplastea</taxon>
        <taxon>Metakinetoplastina</taxon>
        <taxon>Trypanosomatida</taxon>
        <taxon>Trypanosomatidae</taxon>
        <taxon>Leishmaniinae</taxon>
        <taxon>Leptomonas</taxon>
    </lineage>
</organism>
<feature type="region of interest" description="Disordered" evidence="1">
    <location>
        <begin position="784"/>
        <end position="807"/>
    </location>
</feature>
<accession>A0A0N1IBC4</accession>
<dbReference type="Proteomes" id="UP000038009">
    <property type="component" value="Unassembled WGS sequence"/>
</dbReference>
<gene>
    <name evidence="2" type="ORF">ABL78_0940</name>
</gene>